<evidence type="ECO:0000256" key="1">
    <source>
        <dbReference type="SAM" id="Phobius"/>
    </source>
</evidence>
<keyword evidence="3" id="KW-1185">Reference proteome</keyword>
<dbReference type="RefSeq" id="WP_222160603.1">
    <property type="nucleotide sequence ID" value="NZ_CP081864.1"/>
</dbReference>
<sequence length="111" mass="12832">MYTCPISKRFTLLSLTWAVGLFFTAIGCGMQWQTPEPNAEINSLQTQETARPLTLIRTIIGYVKHGLKRTTSQLLRALDKDAKRPRMQPQVFRREGYCRFVPPSVVVFMRR</sequence>
<dbReference type="Proteomes" id="UP000825886">
    <property type="component" value="Chromosome"/>
</dbReference>
<keyword evidence="1" id="KW-1133">Transmembrane helix</keyword>
<keyword evidence="1" id="KW-0472">Membrane</keyword>
<organism evidence="2 3">
    <name type="scientific">Symbiopectobacterium purcellii</name>
    <dbReference type="NCBI Taxonomy" id="2871826"/>
    <lineage>
        <taxon>Bacteria</taxon>
        <taxon>Pseudomonadati</taxon>
        <taxon>Pseudomonadota</taxon>
        <taxon>Gammaproteobacteria</taxon>
        <taxon>Enterobacterales</taxon>
        <taxon>Enterobacteriaceae</taxon>
    </lineage>
</organism>
<protein>
    <submittedName>
        <fullName evidence="2">Uncharacterized protein</fullName>
    </submittedName>
</protein>
<keyword evidence="1" id="KW-0812">Transmembrane</keyword>
<reference evidence="2 3" key="1">
    <citation type="submission" date="2021-08" db="EMBL/GenBank/DDBJ databases">
        <title>Culture and genomic analysis of Symbiopectobacterium purcellii sp. nov. gen. nov., isolated from the leafhopper Empoasca decipiens.</title>
        <authorList>
            <person name="Nadal-Jimenez P."/>
            <person name="Siozios S."/>
            <person name="Halliday N."/>
            <person name="Camara M."/>
            <person name="Hurst G.D.D."/>
        </authorList>
    </citation>
    <scope>NUCLEOTIDE SEQUENCE [LARGE SCALE GENOMIC DNA]</scope>
    <source>
        <strain evidence="2 3">SyEd1</strain>
    </source>
</reference>
<evidence type="ECO:0000313" key="3">
    <source>
        <dbReference type="Proteomes" id="UP000825886"/>
    </source>
</evidence>
<feature type="transmembrane region" description="Helical" evidence="1">
    <location>
        <begin position="12"/>
        <end position="32"/>
    </location>
</feature>
<gene>
    <name evidence="2" type="ORF">K6K13_09705</name>
</gene>
<proteinExistence type="predicted"/>
<evidence type="ECO:0000313" key="2">
    <source>
        <dbReference type="EMBL" id="QZN97566.1"/>
    </source>
</evidence>
<accession>A0ABX9AUB4</accession>
<dbReference type="EMBL" id="CP081864">
    <property type="protein sequence ID" value="QZN97566.1"/>
    <property type="molecule type" value="Genomic_DNA"/>
</dbReference>
<name>A0ABX9AUB4_9ENTR</name>